<proteinExistence type="predicted"/>
<organism evidence="1 2">
    <name type="scientific">Nannocystis bainbridge</name>
    <dbReference type="NCBI Taxonomy" id="2995303"/>
    <lineage>
        <taxon>Bacteria</taxon>
        <taxon>Pseudomonadati</taxon>
        <taxon>Myxococcota</taxon>
        <taxon>Polyangia</taxon>
        <taxon>Nannocystales</taxon>
        <taxon>Nannocystaceae</taxon>
        <taxon>Nannocystis</taxon>
    </lineage>
</organism>
<evidence type="ECO:0000313" key="1">
    <source>
        <dbReference type="EMBL" id="MDC0723545.1"/>
    </source>
</evidence>
<evidence type="ECO:0000313" key="2">
    <source>
        <dbReference type="Proteomes" id="UP001221686"/>
    </source>
</evidence>
<sequence>MLKTTKQRDDEEKLPKFEFRTLGADELCQVKGGMAPETGATQCGCHVDGVCDSCD</sequence>
<protein>
    <submittedName>
        <fullName evidence="1">Uncharacterized protein</fullName>
    </submittedName>
</protein>
<accession>A0ABT5EDR1</accession>
<dbReference type="RefSeq" id="WP_272092089.1">
    <property type="nucleotide sequence ID" value="NZ_JAQNDL010000005.1"/>
</dbReference>
<keyword evidence="2" id="KW-1185">Reference proteome</keyword>
<reference evidence="1 2" key="1">
    <citation type="submission" date="2022-11" db="EMBL/GenBank/DDBJ databases">
        <title>Minimal conservation of predation-associated metabolite biosynthetic gene clusters underscores biosynthetic potential of Myxococcota including descriptions for ten novel species: Archangium lansinium sp. nov., Myxococcus landrumus sp. nov., Nannocystis bai.</title>
        <authorList>
            <person name="Ahearne A."/>
            <person name="Stevens C."/>
            <person name="Dowd S."/>
        </authorList>
    </citation>
    <scope>NUCLEOTIDE SEQUENCE [LARGE SCALE GENOMIC DNA]</scope>
    <source>
        <strain evidence="1 2">BB15-2</strain>
    </source>
</reference>
<dbReference type="Proteomes" id="UP001221686">
    <property type="component" value="Unassembled WGS sequence"/>
</dbReference>
<gene>
    <name evidence="1" type="ORF">POL25_42075</name>
</gene>
<name>A0ABT5EDR1_9BACT</name>
<comment type="caution">
    <text evidence="1">The sequence shown here is derived from an EMBL/GenBank/DDBJ whole genome shotgun (WGS) entry which is preliminary data.</text>
</comment>
<dbReference type="EMBL" id="JAQNDL010000005">
    <property type="protein sequence ID" value="MDC0723545.1"/>
    <property type="molecule type" value="Genomic_DNA"/>
</dbReference>